<dbReference type="Proteomes" id="UP000002247">
    <property type="component" value="Chromosome"/>
</dbReference>
<keyword evidence="1" id="KW-1133">Transmembrane helix</keyword>
<gene>
    <name evidence="2" type="ordered locus">Srot_1994</name>
</gene>
<dbReference type="RefSeq" id="WP_013138903.1">
    <property type="nucleotide sequence ID" value="NC_014168.1"/>
</dbReference>
<keyword evidence="1" id="KW-0812">Transmembrane</keyword>
<keyword evidence="3" id="KW-1185">Reference proteome</keyword>
<dbReference type="InterPro" id="IPR011990">
    <property type="entry name" value="TPR-like_helical_dom_sf"/>
</dbReference>
<dbReference type="eggNOG" id="COG5010">
    <property type="taxonomic scope" value="Bacteria"/>
</dbReference>
<name>D6Z921_SEGRD</name>
<dbReference type="Gene3D" id="1.25.40.10">
    <property type="entry name" value="Tetratricopeptide repeat domain"/>
    <property type="match status" value="1"/>
</dbReference>
<organism evidence="2 3">
    <name type="scientific">Segniliparus rotundus (strain ATCC BAA-972 / CDC 1076 / CIP 108378 / DSM 44985 / JCM 13578)</name>
    <dbReference type="NCBI Taxonomy" id="640132"/>
    <lineage>
        <taxon>Bacteria</taxon>
        <taxon>Bacillati</taxon>
        <taxon>Actinomycetota</taxon>
        <taxon>Actinomycetes</taxon>
        <taxon>Mycobacteriales</taxon>
        <taxon>Segniliparaceae</taxon>
        <taxon>Segniliparus</taxon>
    </lineage>
</organism>
<dbReference type="SUPFAM" id="SSF48452">
    <property type="entry name" value="TPR-like"/>
    <property type="match status" value="1"/>
</dbReference>
<dbReference type="HOGENOM" id="CLU_123296_0_0_11"/>
<feature type="transmembrane region" description="Helical" evidence="1">
    <location>
        <begin position="9"/>
        <end position="28"/>
    </location>
</feature>
<dbReference type="STRING" id="640132.Srot_1994"/>
<dbReference type="AlphaFoldDB" id="D6Z921"/>
<evidence type="ECO:0000256" key="1">
    <source>
        <dbReference type="SAM" id="Phobius"/>
    </source>
</evidence>
<dbReference type="KEGG" id="srt:Srot_1994"/>
<protein>
    <submittedName>
        <fullName evidence="2">Uncharacterized protein</fullName>
    </submittedName>
</protein>
<sequence>MGSSGRKTIWGALLVTVFLVGYLAVMAWRSVLLWRNGGAVAGMLAFGVLLLAVLGLWLVVATLREAMAHQRLASAMRECGQELDVSNVPRTPSGKLTAEAGETLVAQLQDAVERRPDEWQSWYRLARGQDTAGRRSAARASMRRAVDLEREERARA</sequence>
<reference evidence="2 3" key="1">
    <citation type="journal article" date="2010" name="Stand. Genomic Sci.">
        <title>Complete genome sequence of Segniliparus rotundus type strain (CDC 1076).</title>
        <authorList>
            <person name="Sikorski J."/>
            <person name="Lapidus A."/>
            <person name="Copeland A."/>
            <person name="Misra M."/>
            <person name="Glavina Del Rio T."/>
            <person name="Nolan M."/>
            <person name="Lucas S."/>
            <person name="Chen F."/>
            <person name="Tice H."/>
            <person name="Cheng J.F."/>
            <person name="Jando M."/>
            <person name="Schneider S."/>
            <person name="Bruce D."/>
            <person name="Goodwin L."/>
            <person name="Pitluck S."/>
            <person name="Liolios K."/>
            <person name="Mikhailova N."/>
            <person name="Pati A."/>
            <person name="Ivanova N."/>
            <person name="Mavromatis K."/>
            <person name="Chen A."/>
            <person name="Palaniappan K."/>
            <person name="Chertkov O."/>
            <person name="Land M."/>
            <person name="Hauser L."/>
            <person name="Chang Y.J."/>
            <person name="Jeffries C.D."/>
            <person name="Brettin T."/>
            <person name="Detter J.C."/>
            <person name="Han C."/>
            <person name="Rohde M."/>
            <person name="Goker M."/>
            <person name="Bristow J."/>
            <person name="Eisen J.A."/>
            <person name="Markowitz V."/>
            <person name="Hugenholtz P."/>
            <person name="Kyrpides N.C."/>
            <person name="Klenk H.P."/>
        </authorList>
    </citation>
    <scope>NUCLEOTIDE SEQUENCE [LARGE SCALE GENOMIC DNA]</scope>
    <source>
        <strain evidence="3">ATCC BAA-972 / CDC 1076 / CIP 108378 / DSM 44985 / JCM 13578</strain>
    </source>
</reference>
<evidence type="ECO:0000313" key="2">
    <source>
        <dbReference type="EMBL" id="ADG98451.1"/>
    </source>
</evidence>
<proteinExistence type="predicted"/>
<evidence type="ECO:0000313" key="3">
    <source>
        <dbReference type="Proteomes" id="UP000002247"/>
    </source>
</evidence>
<feature type="transmembrane region" description="Helical" evidence="1">
    <location>
        <begin position="40"/>
        <end position="63"/>
    </location>
</feature>
<accession>D6Z921</accession>
<keyword evidence="1" id="KW-0472">Membrane</keyword>
<dbReference type="OrthoDB" id="4485518at2"/>
<dbReference type="EMBL" id="CP001958">
    <property type="protein sequence ID" value="ADG98451.1"/>
    <property type="molecule type" value="Genomic_DNA"/>
</dbReference>